<accession>A0A9W8GQT6</accession>
<proteinExistence type="inferred from homology"/>
<keyword evidence="6" id="KW-0539">Nucleus</keyword>
<evidence type="ECO:0000256" key="3">
    <source>
        <dbReference type="ARBA" id="ARBA00022618"/>
    </source>
</evidence>
<keyword evidence="5" id="KW-0159">Chromosome partition</keyword>
<keyword evidence="7" id="KW-0131">Cell cycle</keyword>
<evidence type="ECO:0000256" key="6">
    <source>
        <dbReference type="ARBA" id="ARBA00023242"/>
    </source>
</evidence>
<evidence type="ECO:0000313" key="8">
    <source>
        <dbReference type="EMBL" id="KAJ2689995.1"/>
    </source>
</evidence>
<comment type="similarity">
    <text evidence="2">Belongs to the SCC4/mau-2 family.</text>
</comment>
<dbReference type="GO" id="GO:0005634">
    <property type="term" value="C:nucleus"/>
    <property type="evidence" value="ECO:0007669"/>
    <property type="project" value="UniProtKB-SubCell"/>
</dbReference>
<dbReference type="OrthoDB" id="5561113at2759"/>
<dbReference type="InterPro" id="IPR011990">
    <property type="entry name" value="TPR-like_helical_dom_sf"/>
</dbReference>
<protein>
    <submittedName>
        <fullName evidence="8">Uncharacterized protein</fullName>
    </submittedName>
</protein>
<keyword evidence="3" id="KW-0132">Cell division</keyword>
<dbReference type="Proteomes" id="UP001151516">
    <property type="component" value="Unassembled WGS sequence"/>
</dbReference>
<dbReference type="GO" id="GO:0007064">
    <property type="term" value="P:mitotic sister chromatid cohesion"/>
    <property type="evidence" value="ECO:0007669"/>
    <property type="project" value="InterPro"/>
</dbReference>
<gene>
    <name evidence="8" type="ORF">IWW39_001106</name>
</gene>
<dbReference type="GO" id="GO:0051301">
    <property type="term" value="P:cell division"/>
    <property type="evidence" value="ECO:0007669"/>
    <property type="project" value="UniProtKB-KW"/>
</dbReference>
<evidence type="ECO:0000256" key="1">
    <source>
        <dbReference type="ARBA" id="ARBA00004123"/>
    </source>
</evidence>
<dbReference type="PANTHER" id="PTHR21394">
    <property type="entry name" value="MAU2 CHROMATID COHESION FACTOR HOMOLOG"/>
    <property type="match status" value="1"/>
</dbReference>
<reference evidence="8" key="1">
    <citation type="submission" date="2022-07" db="EMBL/GenBank/DDBJ databases">
        <title>Phylogenomic reconstructions and comparative analyses of Kickxellomycotina fungi.</title>
        <authorList>
            <person name="Reynolds N.K."/>
            <person name="Stajich J.E."/>
            <person name="Barry K."/>
            <person name="Grigoriev I.V."/>
            <person name="Crous P."/>
            <person name="Smith M.E."/>
        </authorList>
    </citation>
    <scope>NUCLEOTIDE SEQUENCE</scope>
    <source>
        <strain evidence="8">CBS 109367</strain>
    </source>
</reference>
<keyword evidence="4" id="KW-0498">Mitosis</keyword>
<sequence length="606" mass="67096">MAATTGEPTYKVFWSLAESHIRQAQRIYKSAQPPSSAAAGKEWKKHVIAGISSLYGLLRLCETPRDHAKYFGTDLIIGPDTESKTRLRIAQILADWTDDREEEEERQLTRALMSVPSGDAYVDTRYMIVVSQCRLFVRRKELTWAEQKLKWALTDAQQRGQRHWVHHFALDLARMYLDKGDSQNASSVLQTLVVYAQRTGDKFGMAVALIQLLAISTQARSWSTADSLLASLDSLAGDPAMAGVPQIWTRFWVLKAGAMHCRGRLADAQEACSHARQSLMEWQSVFARQLAANCASAGGSVLVAGGRCVRGWSYYEAHAWVMLMSSYVVRDQTYEPALRFLSLALEGVARGEADGAASLLQPLKLHIFLRMADLCIAAQSMSDAKRAIDQALAISTNDGSFWRSSRDAVALRWAMYLHRTGHSAEAMDAYRCVLRGRHEDLRFAAQINLAMLQLVGPSTECRQALRSTVAGLVQTVEALPNGPHESVRRALLELVQGIETEEPVKSKTHLLACLKMSTDIADTVLQGWTLCLLATLVLPAGQYEQAMRMCAAGQNIAQSANDPLQKAAAIGILSQVEHAVGDPGRRDKLLEIDQQCLEQFNLRIQD</sequence>
<evidence type="ECO:0000256" key="2">
    <source>
        <dbReference type="ARBA" id="ARBA00008585"/>
    </source>
</evidence>
<evidence type="ECO:0000256" key="5">
    <source>
        <dbReference type="ARBA" id="ARBA00022829"/>
    </source>
</evidence>
<comment type="subcellular location">
    <subcellularLocation>
        <location evidence="1">Nucleus</location>
    </subcellularLocation>
</comment>
<evidence type="ECO:0000256" key="7">
    <source>
        <dbReference type="ARBA" id="ARBA00023306"/>
    </source>
</evidence>
<organism evidence="8 9">
    <name type="scientific">Coemansia spiralis</name>
    <dbReference type="NCBI Taxonomy" id="417178"/>
    <lineage>
        <taxon>Eukaryota</taxon>
        <taxon>Fungi</taxon>
        <taxon>Fungi incertae sedis</taxon>
        <taxon>Zoopagomycota</taxon>
        <taxon>Kickxellomycotina</taxon>
        <taxon>Kickxellomycetes</taxon>
        <taxon>Kickxellales</taxon>
        <taxon>Kickxellaceae</taxon>
        <taxon>Coemansia</taxon>
    </lineage>
</organism>
<dbReference type="GO" id="GO:0007059">
    <property type="term" value="P:chromosome segregation"/>
    <property type="evidence" value="ECO:0007669"/>
    <property type="project" value="UniProtKB-KW"/>
</dbReference>
<dbReference type="Pfam" id="PF10345">
    <property type="entry name" value="Cohesin_load"/>
    <property type="match status" value="2"/>
</dbReference>
<name>A0A9W8GQT6_9FUNG</name>
<comment type="caution">
    <text evidence="8">The sequence shown here is derived from an EMBL/GenBank/DDBJ whole genome shotgun (WGS) entry which is preliminary data.</text>
</comment>
<evidence type="ECO:0000313" key="9">
    <source>
        <dbReference type="Proteomes" id="UP001151516"/>
    </source>
</evidence>
<dbReference type="EMBL" id="JANBTX010000017">
    <property type="protein sequence ID" value="KAJ2689995.1"/>
    <property type="molecule type" value="Genomic_DNA"/>
</dbReference>
<dbReference type="AlphaFoldDB" id="A0A9W8GQT6"/>
<dbReference type="InterPro" id="IPR019440">
    <property type="entry name" value="MAU2"/>
</dbReference>
<keyword evidence="9" id="KW-1185">Reference proteome</keyword>
<dbReference type="Gene3D" id="1.25.40.10">
    <property type="entry name" value="Tetratricopeptide repeat domain"/>
    <property type="match status" value="1"/>
</dbReference>
<evidence type="ECO:0000256" key="4">
    <source>
        <dbReference type="ARBA" id="ARBA00022776"/>
    </source>
</evidence>